<evidence type="ECO:0000313" key="3">
    <source>
        <dbReference type="Proteomes" id="UP000717996"/>
    </source>
</evidence>
<sequence>MEHDPSDMEIEQESQDPSTTEDGSEITPTINANAHEVTSGHDDIDAEVSKLIRYSCWNNCSNVLQFYTFCFVSLQSDKIELRTIPH</sequence>
<accession>A0A9P7BYU2</accession>
<feature type="region of interest" description="Disordered" evidence="1">
    <location>
        <begin position="1"/>
        <end position="28"/>
    </location>
</feature>
<dbReference type="Proteomes" id="UP000717996">
    <property type="component" value="Unassembled WGS sequence"/>
</dbReference>
<protein>
    <submittedName>
        <fullName evidence="2">Uncharacterized protein</fullName>
    </submittedName>
</protein>
<comment type="caution">
    <text evidence="2">The sequence shown here is derived from an EMBL/GenBank/DDBJ whole genome shotgun (WGS) entry which is preliminary data.</text>
</comment>
<dbReference type="EMBL" id="JAANIT010009906">
    <property type="protein sequence ID" value="KAG1524971.1"/>
    <property type="molecule type" value="Genomic_DNA"/>
</dbReference>
<dbReference type="AlphaFoldDB" id="A0A9P7BYU2"/>
<proteinExistence type="predicted"/>
<feature type="compositionally biased region" description="Polar residues" evidence="1">
    <location>
        <begin position="15"/>
        <end position="28"/>
    </location>
</feature>
<gene>
    <name evidence="2" type="ORF">G6F51_014389</name>
</gene>
<organism evidence="2 3">
    <name type="scientific">Rhizopus oryzae</name>
    <name type="common">Mucormycosis agent</name>
    <name type="synonym">Rhizopus arrhizus var. delemar</name>
    <dbReference type="NCBI Taxonomy" id="64495"/>
    <lineage>
        <taxon>Eukaryota</taxon>
        <taxon>Fungi</taxon>
        <taxon>Fungi incertae sedis</taxon>
        <taxon>Mucoromycota</taxon>
        <taxon>Mucoromycotina</taxon>
        <taxon>Mucoromycetes</taxon>
        <taxon>Mucorales</taxon>
        <taxon>Mucorineae</taxon>
        <taxon>Rhizopodaceae</taxon>
        <taxon>Rhizopus</taxon>
    </lineage>
</organism>
<evidence type="ECO:0000313" key="2">
    <source>
        <dbReference type="EMBL" id="KAG1524971.1"/>
    </source>
</evidence>
<evidence type="ECO:0000256" key="1">
    <source>
        <dbReference type="SAM" id="MobiDB-lite"/>
    </source>
</evidence>
<reference evidence="2" key="1">
    <citation type="journal article" date="2020" name="Microb. Genom.">
        <title>Genetic diversity of clinical and environmental Mucorales isolates obtained from an investigation of mucormycosis cases among solid organ transplant recipients.</title>
        <authorList>
            <person name="Nguyen M.H."/>
            <person name="Kaul D."/>
            <person name="Muto C."/>
            <person name="Cheng S.J."/>
            <person name="Richter R.A."/>
            <person name="Bruno V.M."/>
            <person name="Liu G."/>
            <person name="Beyhan S."/>
            <person name="Sundermann A.J."/>
            <person name="Mounaud S."/>
            <person name="Pasculle A.W."/>
            <person name="Nierman W.C."/>
            <person name="Driscoll E."/>
            <person name="Cumbie R."/>
            <person name="Clancy C.J."/>
            <person name="Dupont C.L."/>
        </authorList>
    </citation>
    <scope>NUCLEOTIDE SEQUENCE</scope>
    <source>
        <strain evidence="2">GL16</strain>
    </source>
</reference>
<name>A0A9P7BYU2_RHIOR</name>